<evidence type="ECO:0000259" key="1">
    <source>
        <dbReference type="Pfam" id="PF00144"/>
    </source>
</evidence>
<dbReference type="Gene3D" id="3.40.710.10">
    <property type="entry name" value="DD-peptidase/beta-lactamase superfamily"/>
    <property type="match status" value="1"/>
</dbReference>
<organism evidence="2 3">
    <name type="scientific">Paenibacillus montaniterrae</name>
    <dbReference type="NCBI Taxonomy" id="429341"/>
    <lineage>
        <taxon>Bacteria</taxon>
        <taxon>Bacillati</taxon>
        <taxon>Bacillota</taxon>
        <taxon>Bacilli</taxon>
        <taxon>Bacillales</taxon>
        <taxon>Paenibacillaceae</taxon>
        <taxon>Paenibacillus</taxon>
    </lineage>
</organism>
<protein>
    <recommendedName>
        <fullName evidence="1">Beta-lactamase-related domain-containing protein</fullName>
    </recommendedName>
</protein>
<keyword evidence="3" id="KW-1185">Reference proteome</keyword>
<accession>A0A920CYR5</accession>
<sequence>MAKLIEAAPEEVGLNPARVQALHDFVDRMYETNVTPAQVYAVARAGRLIAHRAVGKLSPQQPSVELSTSALFPLCSITKVYTAAAIMILVEHGLVGLNRPVCDYIPEFAQGGKADVRVHHLLTHTSGIRGDDVYHYRNTSTDPLPPCEPNSNPELHEFIYSACGVSLGNKPGEKMEYLGYGYELLGEIIRKTSGLSYPEFMQKHLFDPLGLKDTYYNVPAAERHRIVRRAPEDACAEWLETDQAIDSESAGGGLYATAYDVAVFAQMFLNGGEYNGNRILSPVSVREMTRNRIPGVPSEYRDEYFPEAYWGLGWSVNGNKLDGGDLFSPKAYSHWGAAGVFVAVDPVYDLVSVYFTVERDLQKPFKNMYTDHFNNVLLSSINK</sequence>
<gene>
    <name evidence="2" type="ORF">J40TS1_33320</name>
</gene>
<evidence type="ECO:0000313" key="2">
    <source>
        <dbReference type="EMBL" id="GIP17690.1"/>
    </source>
</evidence>
<dbReference type="Proteomes" id="UP000683139">
    <property type="component" value="Unassembled WGS sequence"/>
</dbReference>
<dbReference type="InterPro" id="IPR012338">
    <property type="entry name" value="Beta-lactam/transpept-like"/>
</dbReference>
<name>A0A920CYR5_9BACL</name>
<dbReference type="RefSeq" id="WP_213517278.1">
    <property type="nucleotide sequence ID" value="NZ_BOSE01000006.1"/>
</dbReference>
<reference evidence="2" key="1">
    <citation type="submission" date="2021-03" db="EMBL/GenBank/DDBJ databases">
        <title>Antimicrobial resistance genes in bacteria isolated from Japanese honey, and their potential for conferring macrolide and lincosamide resistance in the American foulbrood pathogen Paenibacillus larvae.</title>
        <authorList>
            <person name="Okamoto M."/>
            <person name="Kumagai M."/>
            <person name="Kanamori H."/>
            <person name="Takamatsu D."/>
        </authorList>
    </citation>
    <scope>NUCLEOTIDE SEQUENCE</scope>
    <source>
        <strain evidence="2">J40TS1</strain>
    </source>
</reference>
<evidence type="ECO:0000313" key="3">
    <source>
        <dbReference type="Proteomes" id="UP000683139"/>
    </source>
</evidence>
<proteinExistence type="predicted"/>
<dbReference type="Pfam" id="PF00144">
    <property type="entry name" value="Beta-lactamase"/>
    <property type="match status" value="1"/>
</dbReference>
<comment type="caution">
    <text evidence="2">The sequence shown here is derived from an EMBL/GenBank/DDBJ whole genome shotgun (WGS) entry which is preliminary data.</text>
</comment>
<dbReference type="AlphaFoldDB" id="A0A920CYR5"/>
<feature type="domain" description="Beta-lactamase-related" evidence="1">
    <location>
        <begin position="30"/>
        <end position="356"/>
    </location>
</feature>
<dbReference type="PANTHER" id="PTHR43283:SF7">
    <property type="entry name" value="BETA-LACTAMASE-RELATED DOMAIN-CONTAINING PROTEIN"/>
    <property type="match status" value="1"/>
</dbReference>
<dbReference type="InterPro" id="IPR001466">
    <property type="entry name" value="Beta-lactam-related"/>
</dbReference>
<dbReference type="PANTHER" id="PTHR43283">
    <property type="entry name" value="BETA-LACTAMASE-RELATED"/>
    <property type="match status" value="1"/>
</dbReference>
<dbReference type="SUPFAM" id="SSF56601">
    <property type="entry name" value="beta-lactamase/transpeptidase-like"/>
    <property type="match status" value="1"/>
</dbReference>
<dbReference type="EMBL" id="BOSE01000006">
    <property type="protein sequence ID" value="GIP17690.1"/>
    <property type="molecule type" value="Genomic_DNA"/>
</dbReference>
<dbReference type="InterPro" id="IPR050789">
    <property type="entry name" value="Diverse_Enzym_Activities"/>
</dbReference>